<dbReference type="RefSeq" id="WP_015820865.1">
    <property type="nucleotide sequence ID" value="NC_012997.1"/>
</dbReference>
<evidence type="ECO:0000256" key="1">
    <source>
        <dbReference type="SAM" id="Phobius"/>
    </source>
</evidence>
<dbReference type="OrthoDB" id="7063111at2"/>
<accession>C5BM75</accession>
<dbReference type="Proteomes" id="UP000009080">
    <property type="component" value="Chromosome"/>
</dbReference>
<keyword evidence="1" id="KW-0812">Transmembrane</keyword>
<keyword evidence="1" id="KW-1133">Transmembrane helix</keyword>
<keyword evidence="1" id="KW-0472">Membrane</keyword>
<feature type="transmembrane region" description="Helical" evidence="1">
    <location>
        <begin position="86"/>
        <end position="111"/>
    </location>
</feature>
<evidence type="ECO:0000313" key="2">
    <source>
        <dbReference type="EMBL" id="ACR14751.1"/>
    </source>
</evidence>
<feature type="transmembrane region" description="Helical" evidence="1">
    <location>
        <begin position="157"/>
        <end position="178"/>
    </location>
</feature>
<dbReference type="HOGENOM" id="CLU_093089_0_0_6"/>
<gene>
    <name evidence="2" type="ordered locus">TERTU_0335</name>
</gene>
<organism evidence="2 3">
    <name type="scientific">Teredinibacter turnerae (strain ATCC 39867 / T7901)</name>
    <dbReference type="NCBI Taxonomy" id="377629"/>
    <lineage>
        <taxon>Bacteria</taxon>
        <taxon>Pseudomonadati</taxon>
        <taxon>Pseudomonadota</taxon>
        <taxon>Gammaproteobacteria</taxon>
        <taxon>Cellvibrionales</taxon>
        <taxon>Cellvibrionaceae</taxon>
        <taxon>Teredinibacter</taxon>
    </lineage>
</organism>
<dbReference type="EMBL" id="CP001614">
    <property type="protein sequence ID" value="ACR14751.1"/>
    <property type="molecule type" value="Genomic_DNA"/>
</dbReference>
<dbReference type="KEGG" id="ttu:TERTU_0335"/>
<reference evidence="2 3" key="1">
    <citation type="journal article" date="2009" name="PLoS ONE">
        <title>The complete genome of Teredinibacter turnerae T7901: an intracellular endosymbiont of marine wood-boring bivalves (shipworms).</title>
        <authorList>
            <person name="Yang J.C."/>
            <person name="Madupu R."/>
            <person name="Durkin A.S."/>
            <person name="Ekborg N.A."/>
            <person name="Pedamallu C.S."/>
            <person name="Hostetler J.B."/>
            <person name="Radune D."/>
            <person name="Toms B.S."/>
            <person name="Henrissat B."/>
            <person name="Coutinho P.M."/>
            <person name="Schwarz S."/>
            <person name="Field L."/>
            <person name="Trindade-Silva A.E."/>
            <person name="Soares C.A.G."/>
            <person name="Elshahawi S."/>
            <person name="Hanora A."/>
            <person name="Schmidt E.W."/>
            <person name="Haygood M.G."/>
            <person name="Posfai J."/>
            <person name="Benner J."/>
            <person name="Madinger C."/>
            <person name="Nove J."/>
            <person name="Anton B."/>
            <person name="Chaudhary K."/>
            <person name="Foster J."/>
            <person name="Holman A."/>
            <person name="Kumar S."/>
            <person name="Lessard P.A."/>
            <person name="Luyten Y.A."/>
            <person name="Slatko B."/>
            <person name="Wood N."/>
            <person name="Wu B."/>
            <person name="Teplitski M."/>
            <person name="Mougous J.D."/>
            <person name="Ward N."/>
            <person name="Eisen J.A."/>
            <person name="Badger J.H."/>
            <person name="Distel D.L."/>
        </authorList>
    </citation>
    <scope>NUCLEOTIDE SEQUENCE [LARGE SCALE GENOMIC DNA]</scope>
    <source>
        <strain evidence="3">ATCC 39867 / T7901</strain>
    </source>
</reference>
<proteinExistence type="predicted"/>
<name>C5BM75_TERTT</name>
<dbReference type="AlphaFoldDB" id="C5BM75"/>
<keyword evidence="3" id="KW-1185">Reference proteome</keyword>
<feature type="transmembrane region" description="Helical" evidence="1">
    <location>
        <begin position="45"/>
        <end position="65"/>
    </location>
</feature>
<evidence type="ECO:0000313" key="3">
    <source>
        <dbReference type="Proteomes" id="UP000009080"/>
    </source>
</evidence>
<dbReference type="eggNOG" id="ENOG50333D0">
    <property type="taxonomic scope" value="Bacteria"/>
</dbReference>
<sequence length="246" mass="27790">MNIAFPAVVIFLLLFPGVVFRNAFLQSEDKSASTATPLTTAAALAFIYALMLHFVWVFFATLFGFKIDYFSLLVILTSDRDNLAAAIKVVAASINWIALYFATLLAASWLLGFAFRFVVSTFNLDHGENWLAKRLKNDTPWYYYFSDFESDTKDMPAAVYISALTEVGGLIFIYEGFLRSYKLNSSGQLDRIVLQNVDRRLICEDKNSGTDIFEGNSHEISGDNMVIPMSEIKNFNIQYLYTEDAD</sequence>
<protein>
    <submittedName>
        <fullName evidence="2">Membrane protein</fullName>
    </submittedName>
</protein>